<protein>
    <submittedName>
        <fullName evidence="3">Spore coat protein CotH</fullName>
    </submittedName>
</protein>
<dbReference type="InterPro" id="IPR059177">
    <property type="entry name" value="GH29D-like_dom"/>
</dbReference>
<keyword evidence="3" id="KW-0167">Capsid protein</keyword>
<organism evidence="3 4">
    <name type="scientific">Streptomyces carminius</name>
    <dbReference type="NCBI Taxonomy" id="2665496"/>
    <lineage>
        <taxon>Bacteria</taxon>
        <taxon>Bacillati</taxon>
        <taxon>Actinomycetota</taxon>
        <taxon>Actinomycetes</taxon>
        <taxon>Kitasatosporales</taxon>
        <taxon>Streptomycetaceae</taxon>
        <taxon>Streptomyces</taxon>
    </lineage>
</organism>
<gene>
    <name evidence="3" type="ORF">CUT44_26095</name>
</gene>
<dbReference type="EMBL" id="PGGW01000067">
    <property type="protein sequence ID" value="PJE95224.1"/>
    <property type="molecule type" value="Genomic_DNA"/>
</dbReference>
<name>A0A2M8LTF1_9ACTN</name>
<comment type="caution">
    <text evidence="3">The sequence shown here is derived from an EMBL/GenBank/DDBJ whole genome shotgun (WGS) entry which is preliminary data.</text>
</comment>
<proteinExistence type="predicted"/>
<dbReference type="InterPro" id="IPR014867">
    <property type="entry name" value="Spore_coat_CotH_CotH2/3/7"/>
</dbReference>
<dbReference type="Pfam" id="PF08757">
    <property type="entry name" value="CotH"/>
    <property type="match status" value="1"/>
</dbReference>
<evidence type="ECO:0000259" key="2">
    <source>
        <dbReference type="Pfam" id="PF13290"/>
    </source>
</evidence>
<reference evidence="3 4" key="1">
    <citation type="submission" date="2017-11" db="EMBL/GenBank/DDBJ databases">
        <title>Streptomyces carmine sp. nov., a novel actinomycete isolated from Sophora alopecuroides in Xinjiang, China.</title>
        <authorList>
            <person name="Wang Y."/>
            <person name="Luo X."/>
            <person name="Wan C."/>
            <person name="Zhang L."/>
        </authorList>
    </citation>
    <scope>NUCLEOTIDE SEQUENCE [LARGE SCALE GENOMIC DNA]</scope>
    <source>
        <strain evidence="3 4">TRM SA0054</strain>
    </source>
</reference>
<keyword evidence="3" id="KW-0946">Virion</keyword>
<feature type="compositionally biased region" description="Low complexity" evidence="1">
    <location>
        <begin position="1"/>
        <end position="10"/>
    </location>
</feature>
<accession>A0A2M8LTF1</accession>
<dbReference type="AlphaFoldDB" id="A0A2M8LTF1"/>
<sequence>MTGSAAAHGAPVPPGPAATAERTGQSTVRDTGKEESGNQLTGDIDFSVPSGTFQDELTVALGTSVSGAEIRYTTDGTLPTASSPLYSGALDLTATTQLRAQAFVNGAAGGEPGTALYVARSFDAAHDLPLLVMDAYGAGKPGREYADAAALLMEPESGTASLSTAPALATRAGFHLRGQSSAMFEKAPYRLEWWDNHDEDADHPVLGMPADSDWVLRGPFADKSLIRTALMYELGRKTGMRVPRHRFVEVYLNSDGGPLEAADYQGVYMITETIKNQKDRLDLKELGEEDISEPAVTGGYIFKFEWFAAEEPTLTCTGEAATCWRDLEVAEPSQLRPEQEEWLTGYVQKFHDSLRGASPSDPQTGYPAYIDVDSFVDQVILNELSREMDAYIRSQYFHKDREGKIFAGPLWDYNLTFGTGGYFGNQLVEGWQFEQTRQSPANDWFIRLMDDPSFVQRVDERWRELRAGALSDGSLTALVDGLAAPLTDAAGRNFTRWPNLGSRMVGPFVTPTADTWQGQVDQLRDWMLRRAAWLDSSGWRPDAG</sequence>
<keyword evidence="4" id="KW-1185">Reference proteome</keyword>
<feature type="domain" description="GH29D-like beta-sandwich" evidence="2">
    <location>
        <begin position="49"/>
        <end position="107"/>
    </location>
</feature>
<feature type="region of interest" description="Disordered" evidence="1">
    <location>
        <begin position="1"/>
        <end position="44"/>
    </location>
</feature>
<evidence type="ECO:0000313" key="4">
    <source>
        <dbReference type="Proteomes" id="UP000230407"/>
    </source>
</evidence>
<dbReference type="Proteomes" id="UP000230407">
    <property type="component" value="Unassembled WGS sequence"/>
</dbReference>
<evidence type="ECO:0000256" key="1">
    <source>
        <dbReference type="SAM" id="MobiDB-lite"/>
    </source>
</evidence>
<evidence type="ECO:0000313" key="3">
    <source>
        <dbReference type="EMBL" id="PJE95224.1"/>
    </source>
</evidence>
<dbReference type="Pfam" id="PF13290">
    <property type="entry name" value="CHB_HEX_C_1"/>
    <property type="match status" value="1"/>
</dbReference>